<proteinExistence type="predicted"/>
<evidence type="ECO:0008006" key="5">
    <source>
        <dbReference type="Google" id="ProtNLM"/>
    </source>
</evidence>
<feature type="region of interest" description="Disordered" evidence="1">
    <location>
        <begin position="61"/>
        <end position="83"/>
    </location>
</feature>
<dbReference type="Proteomes" id="UP000748025">
    <property type="component" value="Unassembled WGS sequence"/>
</dbReference>
<evidence type="ECO:0000256" key="2">
    <source>
        <dbReference type="SAM" id="SignalP"/>
    </source>
</evidence>
<dbReference type="AlphaFoldDB" id="A0A9P7SYA6"/>
<dbReference type="EMBL" id="SRPW01001910">
    <property type="protein sequence ID" value="KAG5997868.1"/>
    <property type="molecule type" value="Genomic_DNA"/>
</dbReference>
<organism evidence="3 4">
    <name type="scientific">Claviceps pusilla</name>
    <dbReference type="NCBI Taxonomy" id="123648"/>
    <lineage>
        <taxon>Eukaryota</taxon>
        <taxon>Fungi</taxon>
        <taxon>Dikarya</taxon>
        <taxon>Ascomycota</taxon>
        <taxon>Pezizomycotina</taxon>
        <taxon>Sordariomycetes</taxon>
        <taxon>Hypocreomycetidae</taxon>
        <taxon>Hypocreales</taxon>
        <taxon>Clavicipitaceae</taxon>
        <taxon>Claviceps</taxon>
    </lineage>
</organism>
<protein>
    <recommendedName>
        <fullName evidence="5">Secreted protein</fullName>
    </recommendedName>
</protein>
<sequence length="83" mass="8622">MLILSTCILAIPLVAFVESSALSFPPLRQAAHVEPATLPALTGVGTSKFLTDPSFGGGRVLLTNQPKTPAANRTSFSNTRPAS</sequence>
<gene>
    <name evidence="3" type="ORF">E4U43_002561</name>
</gene>
<feature type="signal peptide" evidence="2">
    <location>
        <begin position="1"/>
        <end position="21"/>
    </location>
</feature>
<accession>A0A9P7SYA6</accession>
<evidence type="ECO:0000313" key="3">
    <source>
        <dbReference type="EMBL" id="KAG5997868.1"/>
    </source>
</evidence>
<keyword evidence="4" id="KW-1185">Reference proteome</keyword>
<feature type="chain" id="PRO_5040440515" description="Secreted protein" evidence="2">
    <location>
        <begin position="22"/>
        <end position="83"/>
    </location>
</feature>
<keyword evidence="2" id="KW-0732">Signal</keyword>
<comment type="caution">
    <text evidence="3">The sequence shown here is derived from an EMBL/GenBank/DDBJ whole genome shotgun (WGS) entry which is preliminary data.</text>
</comment>
<evidence type="ECO:0000313" key="4">
    <source>
        <dbReference type="Proteomes" id="UP000748025"/>
    </source>
</evidence>
<name>A0A9P7SYA6_9HYPO</name>
<reference evidence="3" key="1">
    <citation type="journal article" date="2020" name="bioRxiv">
        <title>Whole genome comparisons of ergot fungi reveals the divergence and evolution of species within the genus Claviceps are the result of varying mechanisms driving genome evolution and host range expansion.</title>
        <authorList>
            <person name="Wyka S.A."/>
            <person name="Mondo S.J."/>
            <person name="Liu M."/>
            <person name="Dettman J."/>
            <person name="Nalam V."/>
            <person name="Broders K.D."/>
        </authorList>
    </citation>
    <scope>NUCLEOTIDE SEQUENCE</scope>
    <source>
        <strain evidence="3">CCC 602</strain>
    </source>
</reference>
<feature type="compositionally biased region" description="Polar residues" evidence="1">
    <location>
        <begin position="62"/>
        <end position="83"/>
    </location>
</feature>
<evidence type="ECO:0000256" key="1">
    <source>
        <dbReference type="SAM" id="MobiDB-lite"/>
    </source>
</evidence>